<dbReference type="HOGENOM" id="CLU_2411121_0_0_5"/>
<gene>
    <name evidence="1" type="ORF">RGCCGE502_22805</name>
</gene>
<dbReference type="AlphaFoldDB" id="S3HAW1"/>
<accession>S3HAW1</accession>
<dbReference type="RefSeq" id="WP_016556511.1">
    <property type="nucleotide sequence ID" value="NZ_AEYE02000029.1"/>
</dbReference>
<organism evidence="1 2">
    <name type="scientific">Rhizobium grahamii CCGE 502</name>
    <dbReference type="NCBI Taxonomy" id="990285"/>
    <lineage>
        <taxon>Bacteria</taxon>
        <taxon>Pseudomonadati</taxon>
        <taxon>Pseudomonadota</taxon>
        <taxon>Alphaproteobacteria</taxon>
        <taxon>Hyphomicrobiales</taxon>
        <taxon>Rhizobiaceae</taxon>
        <taxon>Rhizobium/Agrobacterium group</taxon>
        <taxon>Rhizobium</taxon>
    </lineage>
</organism>
<dbReference type="STRING" id="990285.RGCCGE502_22805"/>
<name>S3HAW1_9HYPH</name>
<sequence>MAVADDFSPLMLKRFLRLRVEKMARTAYPAFGTTGARAAKVELRKLSGLSREAFDLAYDGRLHDVEPRRRIWAALWVDPEAVGVTLTDEALS</sequence>
<dbReference type="EMBL" id="AEYE02000029">
    <property type="protein sequence ID" value="EPE95729.1"/>
    <property type="molecule type" value="Genomic_DNA"/>
</dbReference>
<reference evidence="1 2" key="1">
    <citation type="journal article" date="2012" name="J. Bacteriol.">
        <title>Genome sequence of Rhizobium grahamii CCGE502, a broad-host-range symbiont with low nodulation competitiveness in Phaseolus vulgaris.</title>
        <authorList>
            <person name="Althabegoiti M.J."/>
            <person name="Lozano L."/>
            <person name="Torres-Tejerizo G."/>
            <person name="Ormeno-Orrillo E."/>
            <person name="Rogel M.A."/>
            <person name="Gonzalez V."/>
            <person name="Martinez-Romero E."/>
        </authorList>
    </citation>
    <scope>NUCLEOTIDE SEQUENCE [LARGE SCALE GENOMIC DNA]</scope>
    <source>
        <strain evidence="1 2">CCGE 502</strain>
    </source>
</reference>
<keyword evidence="2" id="KW-1185">Reference proteome</keyword>
<comment type="caution">
    <text evidence="1">The sequence shown here is derived from an EMBL/GenBank/DDBJ whole genome shotgun (WGS) entry which is preliminary data.</text>
</comment>
<evidence type="ECO:0000313" key="2">
    <source>
        <dbReference type="Proteomes" id="UP000014411"/>
    </source>
</evidence>
<dbReference type="Proteomes" id="UP000014411">
    <property type="component" value="Unassembled WGS sequence"/>
</dbReference>
<protein>
    <submittedName>
        <fullName evidence="1">Uncharacterized protein</fullName>
    </submittedName>
</protein>
<proteinExistence type="predicted"/>
<evidence type="ECO:0000313" key="1">
    <source>
        <dbReference type="EMBL" id="EPE95729.1"/>
    </source>
</evidence>